<proteinExistence type="predicted"/>
<evidence type="ECO:0000313" key="1">
    <source>
        <dbReference type="EMBL" id="KLJ13537.1"/>
    </source>
</evidence>
<keyword evidence="2" id="KW-1185">Reference proteome</keyword>
<feature type="non-terminal residue" evidence="1">
    <location>
        <position position="51"/>
    </location>
</feature>
<protein>
    <submittedName>
        <fullName evidence="1">Uncharacterized protein</fullName>
    </submittedName>
</protein>
<sequence length="51" mass="6249">DIISCLFLQFLQFQPRNKIRSLSSFSSFALLRKWIVDHLSLHSRMRRMLRR</sequence>
<reference evidence="2" key="1">
    <citation type="journal article" date="2015" name="PLoS Genet.">
        <title>The dynamic genome and transcriptome of the human fungal pathogen Blastomyces and close relative Emmonsia.</title>
        <authorList>
            <person name="Munoz J.F."/>
            <person name="Gauthier G.M."/>
            <person name="Desjardins C.A."/>
            <person name="Gallo J.E."/>
            <person name="Holder J."/>
            <person name="Sullivan T.D."/>
            <person name="Marty A.J."/>
            <person name="Carmen J.C."/>
            <person name="Chen Z."/>
            <person name="Ding L."/>
            <person name="Gujja S."/>
            <person name="Magrini V."/>
            <person name="Misas E."/>
            <person name="Mitreva M."/>
            <person name="Priest M."/>
            <person name="Saif S."/>
            <person name="Whiston E.A."/>
            <person name="Young S."/>
            <person name="Zeng Q."/>
            <person name="Goldman W.E."/>
            <person name="Mardis E.R."/>
            <person name="Taylor J.W."/>
            <person name="McEwen J.G."/>
            <person name="Clay O.K."/>
            <person name="Klein B.S."/>
            <person name="Cuomo C.A."/>
        </authorList>
    </citation>
    <scope>NUCLEOTIDE SEQUENCE [LARGE SCALE GENOMIC DNA]</scope>
    <source>
        <strain evidence="2">UAMH 139</strain>
    </source>
</reference>
<accession>A0A0H1BR89</accession>
<name>A0A0H1BR89_9EURO</name>
<gene>
    <name evidence="1" type="ORF">EMPG_11531</name>
</gene>
<dbReference type="Proteomes" id="UP000053573">
    <property type="component" value="Unassembled WGS sequence"/>
</dbReference>
<feature type="non-terminal residue" evidence="1">
    <location>
        <position position="1"/>
    </location>
</feature>
<evidence type="ECO:0000313" key="2">
    <source>
        <dbReference type="Proteomes" id="UP000053573"/>
    </source>
</evidence>
<organism evidence="1 2">
    <name type="scientific">Blastomyces silverae</name>
    <dbReference type="NCBI Taxonomy" id="2060906"/>
    <lineage>
        <taxon>Eukaryota</taxon>
        <taxon>Fungi</taxon>
        <taxon>Dikarya</taxon>
        <taxon>Ascomycota</taxon>
        <taxon>Pezizomycotina</taxon>
        <taxon>Eurotiomycetes</taxon>
        <taxon>Eurotiomycetidae</taxon>
        <taxon>Onygenales</taxon>
        <taxon>Ajellomycetaceae</taxon>
        <taxon>Blastomyces</taxon>
    </lineage>
</organism>
<comment type="caution">
    <text evidence="1">The sequence shown here is derived from an EMBL/GenBank/DDBJ whole genome shotgun (WGS) entry which is preliminary data.</text>
</comment>
<dbReference type="AlphaFoldDB" id="A0A0H1BR89"/>
<dbReference type="EMBL" id="LDEV01000279">
    <property type="protein sequence ID" value="KLJ13537.1"/>
    <property type="molecule type" value="Genomic_DNA"/>
</dbReference>